<accession>A0AAW4FHH1</accession>
<name>A0AAW4FHH1_9HYPH</name>
<dbReference type="InterPro" id="IPR032710">
    <property type="entry name" value="NTF2-like_dom_sf"/>
</dbReference>
<gene>
    <name evidence="1" type="ORF">GFB56_06595</name>
</gene>
<dbReference type="EMBL" id="WXFA01000003">
    <property type="protein sequence ID" value="MBM3090481.1"/>
    <property type="molecule type" value="Genomic_DNA"/>
</dbReference>
<reference evidence="1 2" key="1">
    <citation type="submission" date="2020-01" db="EMBL/GenBank/DDBJ databases">
        <title>Draft genome assembly of Ensifer adhaerens T173.</title>
        <authorList>
            <person name="Craig J.E."/>
            <person name="Stinchcombe J.R."/>
        </authorList>
    </citation>
    <scope>NUCLEOTIDE SEQUENCE [LARGE SCALE GENOMIC DNA]</scope>
    <source>
        <strain evidence="1 2">T173</strain>
    </source>
</reference>
<sequence length="116" mass="13547">MIDNDAWTMEERLWCEGESAYRDLVHPGCIMVFVAPLGILQGSEIIESIRQSPRWDWIRMTEKCFAQPSDDVMVLAYRALANRRETEAYHAYCTSTYHACENDWKLVQHQQTPHAI</sequence>
<proteinExistence type="predicted"/>
<dbReference type="RefSeq" id="WP_057216916.1">
    <property type="nucleotide sequence ID" value="NZ_CP083374.1"/>
</dbReference>
<dbReference type="Proteomes" id="UP000744980">
    <property type="component" value="Unassembled WGS sequence"/>
</dbReference>
<dbReference type="SUPFAM" id="SSF54427">
    <property type="entry name" value="NTF2-like"/>
    <property type="match status" value="1"/>
</dbReference>
<protein>
    <recommendedName>
        <fullName evidence="3">DUF4440 domain-containing protein</fullName>
    </recommendedName>
</protein>
<evidence type="ECO:0008006" key="3">
    <source>
        <dbReference type="Google" id="ProtNLM"/>
    </source>
</evidence>
<evidence type="ECO:0000313" key="1">
    <source>
        <dbReference type="EMBL" id="MBM3090481.1"/>
    </source>
</evidence>
<organism evidence="1 2">
    <name type="scientific">Ensifer canadensis</name>
    <dbReference type="NCBI Taxonomy" id="555315"/>
    <lineage>
        <taxon>Bacteria</taxon>
        <taxon>Pseudomonadati</taxon>
        <taxon>Pseudomonadota</taxon>
        <taxon>Alphaproteobacteria</taxon>
        <taxon>Hyphomicrobiales</taxon>
        <taxon>Rhizobiaceae</taxon>
        <taxon>Sinorhizobium/Ensifer group</taxon>
        <taxon>Ensifer</taxon>
    </lineage>
</organism>
<comment type="caution">
    <text evidence="1">The sequence shown here is derived from an EMBL/GenBank/DDBJ whole genome shotgun (WGS) entry which is preliminary data.</text>
</comment>
<keyword evidence="2" id="KW-1185">Reference proteome</keyword>
<dbReference type="AlphaFoldDB" id="A0AAW4FHH1"/>
<evidence type="ECO:0000313" key="2">
    <source>
        <dbReference type="Proteomes" id="UP000744980"/>
    </source>
</evidence>